<accession>A0A931MXF0</accession>
<evidence type="ECO:0000313" key="1">
    <source>
        <dbReference type="EMBL" id="MBH0238943.1"/>
    </source>
</evidence>
<gene>
    <name evidence="1" type="ORF">I5731_14010</name>
</gene>
<keyword evidence="2" id="KW-1185">Reference proteome</keyword>
<protein>
    <submittedName>
        <fullName evidence="1">Uncharacterized protein</fullName>
    </submittedName>
</protein>
<proteinExistence type="predicted"/>
<evidence type="ECO:0000313" key="2">
    <source>
        <dbReference type="Proteomes" id="UP000631694"/>
    </source>
</evidence>
<dbReference type="EMBL" id="JADZLT010000052">
    <property type="protein sequence ID" value="MBH0238943.1"/>
    <property type="molecule type" value="Genomic_DNA"/>
</dbReference>
<reference evidence="1" key="1">
    <citation type="submission" date="2020-12" db="EMBL/GenBank/DDBJ databases">
        <title>Methylobrevis albus sp. nov., isolated from fresh water lack sediment.</title>
        <authorList>
            <person name="Zou Q."/>
        </authorList>
    </citation>
    <scope>NUCLEOTIDE SEQUENCE</scope>
    <source>
        <strain evidence="1">L22</strain>
    </source>
</reference>
<organism evidence="1 2">
    <name type="scientific">Methylobrevis albus</name>
    <dbReference type="NCBI Taxonomy" id="2793297"/>
    <lineage>
        <taxon>Bacteria</taxon>
        <taxon>Pseudomonadati</taxon>
        <taxon>Pseudomonadota</taxon>
        <taxon>Alphaproteobacteria</taxon>
        <taxon>Hyphomicrobiales</taxon>
        <taxon>Pleomorphomonadaceae</taxon>
        <taxon>Methylobrevis</taxon>
    </lineage>
</organism>
<dbReference type="RefSeq" id="WP_197312027.1">
    <property type="nucleotide sequence ID" value="NZ_JADZLT010000052.1"/>
</dbReference>
<dbReference type="Proteomes" id="UP000631694">
    <property type="component" value="Unassembled WGS sequence"/>
</dbReference>
<dbReference type="AlphaFoldDB" id="A0A931MXF0"/>
<name>A0A931MXF0_9HYPH</name>
<sequence>MNVPTFVSYFTREVINVDEVDGEIKIALEERGFRRNENYRNLFAIEPASEIEAAQILGFLRDIGIPFATDRSGGAGPLIEWWKKNGLVRGEFIVMDTYIDDIKRGIPPQFRKV</sequence>
<comment type="caution">
    <text evidence="1">The sequence shown here is derived from an EMBL/GenBank/DDBJ whole genome shotgun (WGS) entry which is preliminary data.</text>
</comment>